<evidence type="ECO:0000256" key="1">
    <source>
        <dbReference type="SAM" id="Phobius"/>
    </source>
</evidence>
<feature type="transmembrane region" description="Helical" evidence="1">
    <location>
        <begin position="191"/>
        <end position="215"/>
    </location>
</feature>
<dbReference type="AlphaFoldDB" id="A0A242K1G1"/>
<feature type="transmembrane region" description="Helical" evidence="1">
    <location>
        <begin position="110"/>
        <end position="129"/>
    </location>
</feature>
<dbReference type="PANTHER" id="PTHR38454:SF1">
    <property type="entry name" value="INTEGRAL MEMBRANE PROTEIN"/>
    <property type="match status" value="1"/>
</dbReference>
<feature type="transmembrane region" description="Helical" evidence="1">
    <location>
        <begin position="352"/>
        <end position="369"/>
    </location>
</feature>
<keyword evidence="1" id="KW-1133">Transmembrane helix</keyword>
<dbReference type="RefSeq" id="WP_086284200.1">
    <property type="nucleotide sequence ID" value="NZ_NGMO01000002.1"/>
</dbReference>
<reference evidence="2 3" key="1">
    <citation type="submission" date="2017-05" db="EMBL/GenBank/DDBJ databases">
        <title>The Genome Sequence of Enterococcus sp. 10A9_DIV0425.</title>
        <authorList>
            <consortium name="The Broad Institute Genomics Platform"/>
            <consortium name="The Broad Institute Genomic Center for Infectious Diseases"/>
            <person name="Earl A."/>
            <person name="Manson A."/>
            <person name="Schwartman J."/>
            <person name="Gilmore M."/>
            <person name="Abouelleil A."/>
            <person name="Cao P."/>
            <person name="Chapman S."/>
            <person name="Cusick C."/>
            <person name="Shea T."/>
            <person name="Young S."/>
            <person name="Neafsey D."/>
            <person name="Nusbaum C."/>
            <person name="Birren B."/>
        </authorList>
    </citation>
    <scope>NUCLEOTIDE SEQUENCE [LARGE SCALE GENOMIC DNA]</scope>
    <source>
        <strain evidence="2 3">10A9_DIV0425</strain>
    </source>
</reference>
<dbReference type="InterPro" id="IPR018580">
    <property type="entry name" value="Uncharacterised_YfhO"/>
</dbReference>
<comment type="caution">
    <text evidence="2">The sequence shown here is derived from an EMBL/GenBank/DDBJ whole genome shotgun (WGS) entry which is preliminary data.</text>
</comment>
<protein>
    <submittedName>
        <fullName evidence="2">ABC transporter membrane protein</fullName>
    </submittedName>
</protein>
<evidence type="ECO:0000313" key="3">
    <source>
        <dbReference type="Proteomes" id="UP000194933"/>
    </source>
</evidence>
<organism evidence="2 3">
    <name type="scientific">Candidatus Enterococcus wittei</name>
    <dbReference type="NCBI Taxonomy" id="1987383"/>
    <lineage>
        <taxon>Bacteria</taxon>
        <taxon>Bacillati</taxon>
        <taxon>Bacillota</taxon>
        <taxon>Bacilli</taxon>
        <taxon>Lactobacillales</taxon>
        <taxon>Enterococcaceae</taxon>
        <taxon>Enterococcus</taxon>
    </lineage>
</organism>
<keyword evidence="1" id="KW-0472">Membrane</keyword>
<sequence length="886" mass="100033">MKTSFKQFLKENGRYAAASFLIPLLILALVYLSIGIYPGSDRSILASDAFSQFSNFHASFRNMLLGKQSIFYTWNASLGLNYLSLVSYYLGGIFTPLVLFFPNQTMPDALYVLTLLKVGAAGLSFWFLAHSYRIPRWGQVALSVSYASISFITAHSEIIMWLDTFVYLPLIILGIHRVMDLKKPTVLFVSYLLLFLSSFYMGFMVGVFSFLYFIARLLTNWSAYKKSIIPYGVTSLLAGGASMIIILPAILDLRANGEALTQITTLKTEATSYLDLLMKNMVGVYDTTKYGSIPFIYAGLFPLVLCLFYFVSRKFPLKNKLLFGSLFALLIASFYFVPFNLFWHGMHAPNMFLFRYAYLFSFLVLLLAAKSWEKLDANDRGTIVGIIIVLAAAFATAWGIKADDGYTYVTLTSFVLTIVFLGLYALTVGFFQQHQWDLKRLSVLLLLVMTAEAAVNTNSMIHGILDDWNYASRSLYTDPYPDIKTLVDETKTDSDSFYRLENLDPVSANDSINYGYSGISLFSSIRNRNSSSYLDTLGFRSRGTNLNIRYNNNTLLMDGFTGIKYNIAKNDSSFNKYGFEEESKSGDYTLYKNINALPLAFQAPLTINDIEQPTTDNLTSQTNLINALSSLNQQYFTFYTPNLKGQENTTITRTTNGVTYSETADNLPKVLTWEVQVPANTQAYLSLFPTNFAQLESSTATLTVNGMSRKTQINIAGQYYDLGYYPQDTTVTFSVSFYGTKEVSFMEPKVVGLDVVAYQAAMNQINRNGVEMKTTSRTATGKINTPEDTMLVTTIPYDEGWTAKIDGKKVPIENFKDAFLMVQVPAGEHTITFSYLPKGFIVGSILFILCIALFILYLWYLHTREFSGVIYPDDERRPRRERRKRR</sequence>
<dbReference type="PANTHER" id="PTHR38454">
    <property type="entry name" value="INTEGRAL MEMBRANE PROTEIN-RELATED"/>
    <property type="match status" value="1"/>
</dbReference>
<keyword evidence="1" id="KW-0812">Transmembrane</keyword>
<keyword evidence="3" id="KW-1185">Reference proteome</keyword>
<dbReference type="Proteomes" id="UP000194933">
    <property type="component" value="Unassembled WGS sequence"/>
</dbReference>
<gene>
    <name evidence="2" type="ORF">A5844_001020</name>
</gene>
<dbReference type="STRING" id="1987383.A5844_001020"/>
<name>A0A242K1G1_9ENTE</name>
<feature type="transmembrane region" description="Helical" evidence="1">
    <location>
        <begin position="406"/>
        <end position="431"/>
    </location>
</feature>
<feature type="transmembrane region" description="Helical" evidence="1">
    <location>
        <begin position="158"/>
        <end position="179"/>
    </location>
</feature>
<feature type="transmembrane region" description="Helical" evidence="1">
    <location>
        <begin position="323"/>
        <end position="346"/>
    </location>
</feature>
<feature type="transmembrane region" description="Helical" evidence="1">
    <location>
        <begin position="381"/>
        <end position="400"/>
    </location>
</feature>
<feature type="transmembrane region" description="Helical" evidence="1">
    <location>
        <begin position="227"/>
        <end position="251"/>
    </location>
</feature>
<dbReference type="Pfam" id="PF09586">
    <property type="entry name" value="YfhO"/>
    <property type="match status" value="1"/>
</dbReference>
<evidence type="ECO:0000313" key="2">
    <source>
        <dbReference type="EMBL" id="OTP10886.1"/>
    </source>
</evidence>
<accession>A0A242K1G1</accession>
<feature type="transmembrane region" description="Helical" evidence="1">
    <location>
        <begin position="15"/>
        <end position="37"/>
    </location>
</feature>
<feature type="transmembrane region" description="Helical" evidence="1">
    <location>
        <begin position="290"/>
        <end position="311"/>
    </location>
</feature>
<dbReference type="EMBL" id="NGMO01000002">
    <property type="protein sequence ID" value="OTP10886.1"/>
    <property type="molecule type" value="Genomic_DNA"/>
</dbReference>
<feature type="transmembrane region" description="Helical" evidence="1">
    <location>
        <begin position="443"/>
        <end position="465"/>
    </location>
</feature>
<feature type="transmembrane region" description="Helical" evidence="1">
    <location>
        <begin position="840"/>
        <end position="860"/>
    </location>
</feature>
<proteinExistence type="predicted"/>
<feature type="transmembrane region" description="Helical" evidence="1">
    <location>
        <begin position="70"/>
        <end position="90"/>
    </location>
</feature>